<evidence type="ECO:0000313" key="2">
    <source>
        <dbReference type="Proteomes" id="UP000799423"/>
    </source>
</evidence>
<name>A0A6A7AR32_9PLEO</name>
<dbReference type="Proteomes" id="UP000799423">
    <property type="component" value="Unassembled WGS sequence"/>
</dbReference>
<reference evidence="1" key="1">
    <citation type="submission" date="2020-01" db="EMBL/GenBank/DDBJ databases">
        <authorList>
            <consortium name="DOE Joint Genome Institute"/>
            <person name="Haridas S."/>
            <person name="Albert R."/>
            <person name="Binder M."/>
            <person name="Bloem J."/>
            <person name="Labutti K."/>
            <person name="Salamov A."/>
            <person name="Andreopoulos B."/>
            <person name="Baker S.E."/>
            <person name="Barry K."/>
            <person name="Bills G."/>
            <person name="Bluhm B.H."/>
            <person name="Cannon C."/>
            <person name="Castanera R."/>
            <person name="Culley D.E."/>
            <person name="Daum C."/>
            <person name="Ezra D."/>
            <person name="Gonzalez J.B."/>
            <person name="Henrissat B."/>
            <person name="Kuo A."/>
            <person name="Liang C."/>
            <person name="Lipzen A."/>
            <person name="Lutzoni F."/>
            <person name="Magnuson J."/>
            <person name="Mondo S."/>
            <person name="Nolan M."/>
            <person name="Ohm R."/>
            <person name="Pangilinan J."/>
            <person name="Park H.-J."/>
            <person name="Ramirez L."/>
            <person name="Alfaro M."/>
            <person name="Sun H."/>
            <person name="Tritt A."/>
            <person name="Yoshinaga Y."/>
            <person name="Zwiers L.-H."/>
            <person name="Turgeon B.G."/>
            <person name="Goodwin S.B."/>
            <person name="Spatafora J.W."/>
            <person name="Crous P.W."/>
            <person name="Grigoriev I.V."/>
        </authorList>
    </citation>
    <scope>NUCLEOTIDE SEQUENCE</scope>
    <source>
        <strain evidence="1">IPT5</strain>
    </source>
</reference>
<gene>
    <name evidence="1" type="ORF">T440DRAFT_407614</name>
</gene>
<keyword evidence="2" id="KW-1185">Reference proteome</keyword>
<evidence type="ECO:0000313" key="1">
    <source>
        <dbReference type="EMBL" id="KAF2845592.1"/>
    </source>
</evidence>
<proteinExistence type="predicted"/>
<feature type="non-terminal residue" evidence="1">
    <location>
        <position position="1"/>
    </location>
</feature>
<sequence>SRKLGPNCGRTTRASLNRRGMEITCGIVTMDRVGVIMIRMSARKGIGRLGRCSAISLGRLTGG</sequence>
<accession>A0A6A7AR32</accession>
<protein>
    <submittedName>
        <fullName evidence="1">Uncharacterized protein</fullName>
    </submittedName>
</protein>
<organism evidence="1 2">
    <name type="scientific">Plenodomus tracheiphilus IPT5</name>
    <dbReference type="NCBI Taxonomy" id="1408161"/>
    <lineage>
        <taxon>Eukaryota</taxon>
        <taxon>Fungi</taxon>
        <taxon>Dikarya</taxon>
        <taxon>Ascomycota</taxon>
        <taxon>Pezizomycotina</taxon>
        <taxon>Dothideomycetes</taxon>
        <taxon>Pleosporomycetidae</taxon>
        <taxon>Pleosporales</taxon>
        <taxon>Pleosporineae</taxon>
        <taxon>Leptosphaeriaceae</taxon>
        <taxon>Plenodomus</taxon>
    </lineage>
</organism>
<dbReference type="EMBL" id="MU006344">
    <property type="protein sequence ID" value="KAF2845592.1"/>
    <property type="molecule type" value="Genomic_DNA"/>
</dbReference>
<dbReference type="AlphaFoldDB" id="A0A6A7AR32"/>